<evidence type="ECO:0000313" key="2">
    <source>
        <dbReference type="Proteomes" id="UP001610563"/>
    </source>
</evidence>
<evidence type="ECO:0000313" key="1">
    <source>
        <dbReference type="EMBL" id="KAL2784265.1"/>
    </source>
</evidence>
<sequence length="99" mass="10942">MAYEAAAEGNMDPVLLRLYEVGAVKSNLAAYVEDGFATRRDVYYAEDECIEELVPRLGELLDHLGVAAYCKAPMLSDQLWKEFVGTLDTFDSDMTIGGL</sequence>
<reference evidence="1 2" key="1">
    <citation type="submission" date="2024-07" db="EMBL/GenBank/DDBJ databases">
        <title>Section-level genome sequencing and comparative genomics of Aspergillus sections Usti and Cavernicolus.</title>
        <authorList>
            <consortium name="Lawrence Berkeley National Laboratory"/>
            <person name="Nybo J.L."/>
            <person name="Vesth T.C."/>
            <person name="Theobald S."/>
            <person name="Frisvad J.C."/>
            <person name="Larsen T.O."/>
            <person name="Kjaerboelling I."/>
            <person name="Rothschild-Mancinelli K."/>
            <person name="Lyhne E.K."/>
            <person name="Kogle M.E."/>
            <person name="Barry K."/>
            <person name="Clum A."/>
            <person name="Na H."/>
            <person name="Ledsgaard L."/>
            <person name="Lin J."/>
            <person name="Lipzen A."/>
            <person name="Kuo A."/>
            <person name="Riley R."/>
            <person name="Mondo S."/>
            <person name="Labutti K."/>
            <person name="Haridas S."/>
            <person name="Pangalinan J."/>
            <person name="Salamov A.A."/>
            <person name="Simmons B.A."/>
            <person name="Magnuson J.K."/>
            <person name="Chen J."/>
            <person name="Drula E."/>
            <person name="Henrissat B."/>
            <person name="Wiebenga A."/>
            <person name="Lubbers R.J."/>
            <person name="Gomes A.C."/>
            <person name="Makela M.R."/>
            <person name="Stajich J."/>
            <person name="Grigoriev I.V."/>
            <person name="Mortensen U.H."/>
            <person name="De Vries R.P."/>
            <person name="Baker S.E."/>
            <person name="Andersen M.R."/>
        </authorList>
    </citation>
    <scope>NUCLEOTIDE SEQUENCE [LARGE SCALE GENOMIC DNA]</scope>
    <source>
        <strain evidence="1 2">CBS 209.92</strain>
    </source>
</reference>
<name>A0ABR4FM08_9EURO</name>
<dbReference type="EMBL" id="JBFTWV010000186">
    <property type="protein sequence ID" value="KAL2784265.1"/>
    <property type="molecule type" value="Genomic_DNA"/>
</dbReference>
<comment type="caution">
    <text evidence="1">The sequence shown here is derived from an EMBL/GenBank/DDBJ whole genome shotgun (WGS) entry which is preliminary data.</text>
</comment>
<keyword evidence="2" id="KW-1185">Reference proteome</keyword>
<accession>A0ABR4FM08</accession>
<proteinExistence type="predicted"/>
<gene>
    <name evidence="1" type="ORF">BJX66DRAFT_344190</name>
</gene>
<organism evidence="1 2">
    <name type="scientific">Aspergillus keveii</name>
    <dbReference type="NCBI Taxonomy" id="714993"/>
    <lineage>
        <taxon>Eukaryota</taxon>
        <taxon>Fungi</taxon>
        <taxon>Dikarya</taxon>
        <taxon>Ascomycota</taxon>
        <taxon>Pezizomycotina</taxon>
        <taxon>Eurotiomycetes</taxon>
        <taxon>Eurotiomycetidae</taxon>
        <taxon>Eurotiales</taxon>
        <taxon>Aspergillaceae</taxon>
        <taxon>Aspergillus</taxon>
        <taxon>Aspergillus subgen. Nidulantes</taxon>
    </lineage>
</organism>
<dbReference type="Proteomes" id="UP001610563">
    <property type="component" value="Unassembled WGS sequence"/>
</dbReference>
<protein>
    <submittedName>
        <fullName evidence="1">Uncharacterized protein</fullName>
    </submittedName>
</protein>